<gene>
    <name evidence="1" type="ORF">RFI_29502</name>
</gene>
<feature type="non-terminal residue" evidence="1">
    <location>
        <position position="200"/>
    </location>
</feature>
<proteinExistence type="predicted"/>
<evidence type="ECO:0000313" key="2">
    <source>
        <dbReference type="Proteomes" id="UP000023152"/>
    </source>
</evidence>
<dbReference type="EMBL" id="ASPP01025606">
    <property type="protein sequence ID" value="ETO07889.1"/>
    <property type="molecule type" value="Genomic_DNA"/>
</dbReference>
<protein>
    <submittedName>
        <fullName evidence="1">Uncharacterized protein</fullName>
    </submittedName>
</protein>
<reference evidence="1 2" key="1">
    <citation type="journal article" date="2013" name="Curr. Biol.">
        <title>The Genome of the Foraminiferan Reticulomyxa filosa.</title>
        <authorList>
            <person name="Glockner G."/>
            <person name="Hulsmann N."/>
            <person name="Schleicher M."/>
            <person name="Noegel A.A."/>
            <person name="Eichinger L."/>
            <person name="Gallinger C."/>
            <person name="Pawlowski J."/>
            <person name="Sierra R."/>
            <person name="Euteneuer U."/>
            <person name="Pillet L."/>
            <person name="Moustafa A."/>
            <person name="Platzer M."/>
            <person name="Groth M."/>
            <person name="Szafranski K."/>
            <person name="Schliwa M."/>
        </authorList>
    </citation>
    <scope>NUCLEOTIDE SEQUENCE [LARGE SCALE GENOMIC DNA]</scope>
</reference>
<comment type="caution">
    <text evidence="1">The sequence shown here is derived from an EMBL/GenBank/DDBJ whole genome shotgun (WGS) entry which is preliminary data.</text>
</comment>
<accession>X6M205</accession>
<organism evidence="1 2">
    <name type="scientific">Reticulomyxa filosa</name>
    <dbReference type="NCBI Taxonomy" id="46433"/>
    <lineage>
        <taxon>Eukaryota</taxon>
        <taxon>Sar</taxon>
        <taxon>Rhizaria</taxon>
        <taxon>Retaria</taxon>
        <taxon>Foraminifera</taxon>
        <taxon>Monothalamids</taxon>
        <taxon>Reticulomyxidae</taxon>
        <taxon>Reticulomyxa</taxon>
    </lineage>
</organism>
<name>X6M205_RETFI</name>
<evidence type="ECO:0000313" key="1">
    <source>
        <dbReference type="EMBL" id="ETO07889.1"/>
    </source>
</evidence>
<dbReference type="AlphaFoldDB" id="X6M205"/>
<dbReference type="Proteomes" id="UP000023152">
    <property type="component" value="Unassembled WGS sequence"/>
</dbReference>
<keyword evidence="2" id="KW-1185">Reference proteome</keyword>
<sequence>MALEYIPNLEPGAQLDGVQDIIKRLEATVSSDNTITTSHKAKKKMSIDFHFLKKTRADFKEFNKLTQKLSRNIRHSEAFQNDLRETMTNTLQWKLKFFEELAKSRSNVDILIIKTKQLKIMMNELPKDLNRECDVRQNIQKTKEMIDNIEEWVDEISSRFNDVMPMWRTIINDADTLQQKWENISTDSEEFRFFFFFLIE</sequence>